<evidence type="ECO:0000313" key="3">
    <source>
        <dbReference type="Proteomes" id="UP001156102"/>
    </source>
</evidence>
<reference evidence="2" key="1">
    <citation type="submission" date="2022-07" db="EMBL/GenBank/DDBJ databases">
        <authorList>
            <person name="Li W.-J."/>
            <person name="Deng Q.-Q."/>
        </authorList>
    </citation>
    <scope>NUCLEOTIDE SEQUENCE</scope>
    <source>
        <strain evidence="2">SYSU M60031</strain>
    </source>
</reference>
<dbReference type="CDD" id="cd04301">
    <property type="entry name" value="NAT_SF"/>
    <property type="match status" value="1"/>
</dbReference>
<evidence type="ECO:0000313" key="2">
    <source>
        <dbReference type="EMBL" id="MCP8968443.1"/>
    </source>
</evidence>
<dbReference type="EMBL" id="JANCLT010000003">
    <property type="protein sequence ID" value="MCP8968443.1"/>
    <property type="molecule type" value="Genomic_DNA"/>
</dbReference>
<feature type="domain" description="N-acetyltransferase" evidence="1">
    <location>
        <begin position="1"/>
        <end position="147"/>
    </location>
</feature>
<accession>A0AA42BSH2</accession>
<dbReference type="GO" id="GO:0016747">
    <property type="term" value="F:acyltransferase activity, transferring groups other than amino-acyl groups"/>
    <property type="evidence" value="ECO:0007669"/>
    <property type="project" value="InterPro"/>
</dbReference>
<dbReference type="InterPro" id="IPR000182">
    <property type="entry name" value="GNAT_dom"/>
</dbReference>
<organism evidence="2 3">
    <name type="scientific">Ectobacillus ponti</name>
    <dbReference type="NCBI Taxonomy" id="2961894"/>
    <lineage>
        <taxon>Bacteria</taxon>
        <taxon>Bacillati</taxon>
        <taxon>Bacillota</taxon>
        <taxon>Bacilli</taxon>
        <taxon>Bacillales</taxon>
        <taxon>Bacillaceae</taxon>
        <taxon>Ectobacillus</taxon>
    </lineage>
</organism>
<dbReference type="RefSeq" id="WP_254758354.1">
    <property type="nucleotide sequence ID" value="NZ_JANCLT010000003.1"/>
</dbReference>
<dbReference type="PANTHER" id="PTHR43259:SF1">
    <property type="entry name" value="N-ACETYLTRANSFERASE DOMAIN-CONTAINING PROTEIN"/>
    <property type="match status" value="1"/>
</dbReference>
<sequence>MEYNIQILMEENEEFTDFMRDQIRAFNNAHSPHHQAARSEGAVQPLNIVVRDENGTCVGGIAAKVYWGWLEVDKFWFAEGFRGKGLGKLLLRQAEELAKEKGAVKVLLTTFEFQARAFYEKNGYEVVGEIKDYPPGSTYYTMVKPLA</sequence>
<dbReference type="PANTHER" id="PTHR43259">
    <property type="entry name" value="SPT10P"/>
    <property type="match status" value="1"/>
</dbReference>
<dbReference type="InterPro" id="IPR016181">
    <property type="entry name" value="Acyl_CoA_acyltransferase"/>
</dbReference>
<dbReference type="AlphaFoldDB" id="A0AA42BSH2"/>
<dbReference type="PROSITE" id="PS51186">
    <property type="entry name" value="GNAT"/>
    <property type="match status" value="1"/>
</dbReference>
<comment type="caution">
    <text evidence="2">The sequence shown here is derived from an EMBL/GenBank/DDBJ whole genome shotgun (WGS) entry which is preliminary data.</text>
</comment>
<dbReference type="Gene3D" id="3.40.630.30">
    <property type="match status" value="1"/>
</dbReference>
<dbReference type="Pfam" id="PF00583">
    <property type="entry name" value="Acetyltransf_1"/>
    <property type="match status" value="1"/>
</dbReference>
<keyword evidence="3" id="KW-1185">Reference proteome</keyword>
<proteinExistence type="predicted"/>
<gene>
    <name evidence="2" type="ORF">NK662_07785</name>
</gene>
<dbReference type="Proteomes" id="UP001156102">
    <property type="component" value="Unassembled WGS sequence"/>
</dbReference>
<protein>
    <submittedName>
        <fullName evidence="2">GNAT family N-acetyltransferase</fullName>
    </submittedName>
</protein>
<dbReference type="InterPro" id="IPR052829">
    <property type="entry name" value="N-acetyltransferase_domain"/>
</dbReference>
<evidence type="ECO:0000259" key="1">
    <source>
        <dbReference type="PROSITE" id="PS51186"/>
    </source>
</evidence>
<name>A0AA42BSH2_9BACI</name>
<dbReference type="SUPFAM" id="SSF55729">
    <property type="entry name" value="Acyl-CoA N-acyltransferases (Nat)"/>
    <property type="match status" value="1"/>
</dbReference>